<dbReference type="GO" id="GO:0005813">
    <property type="term" value="C:centrosome"/>
    <property type="evidence" value="ECO:0007669"/>
    <property type="project" value="UniProtKB-SubCell"/>
</dbReference>
<accession>A0A3P3Y9S1</accession>
<evidence type="ECO:0000259" key="5">
    <source>
        <dbReference type="Pfam" id="PF24652"/>
    </source>
</evidence>
<dbReference type="InterPro" id="IPR056289">
    <property type="entry name" value="CEP76_N"/>
</dbReference>
<dbReference type="Pfam" id="PF24654">
    <property type="entry name" value="CEP76_N"/>
    <property type="match status" value="1"/>
</dbReference>
<proteinExistence type="predicted"/>
<dbReference type="Pfam" id="PF24652">
    <property type="entry name" value="CEP76_C"/>
    <property type="match status" value="1"/>
</dbReference>
<feature type="region of interest" description="Disordered" evidence="3">
    <location>
        <begin position="1"/>
        <end position="33"/>
    </location>
</feature>
<dbReference type="PANTHER" id="PTHR46436:SF1">
    <property type="entry name" value="CENTROSOMAL PROTEIN OF 76 KDA"/>
    <property type="match status" value="1"/>
</dbReference>
<dbReference type="InterPro" id="IPR056288">
    <property type="entry name" value="CEP76_C"/>
</dbReference>
<dbReference type="InterPro" id="IPR052299">
    <property type="entry name" value="CEP76"/>
</dbReference>
<evidence type="ECO:0000256" key="1">
    <source>
        <dbReference type="ARBA" id="ARBA00004300"/>
    </source>
</evidence>
<dbReference type="InterPro" id="IPR028926">
    <property type="entry name" value="CEP76-C2"/>
</dbReference>
<evidence type="ECO:0000256" key="3">
    <source>
        <dbReference type="SAM" id="MobiDB-lite"/>
    </source>
</evidence>
<feature type="domain" description="CEP76 N-terminal" evidence="6">
    <location>
        <begin position="38"/>
        <end position="94"/>
    </location>
</feature>
<dbReference type="PANTHER" id="PTHR46436">
    <property type="entry name" value="CENTROSOMAL PROTEIN OF 76 KDA"/>
    <property type="match status" value="1"/>
</dbReference>
<evidence type="ECO:0000259" key="4">
    <source>
        <dbReference type="Pfam" id="PF15627"/>
    </source>
</evidence>
<keyword evidence="2" id="KW-0963">Cytoplasm</keyword>
<keyword evidence="8" id="KW-0496">Mitochondrion</keyword>
<feature type="domain" description="CEP76/DRC7 peptidase-like" evidence="7">
    <location>
        <begin position="362"/>
        <end position="481"/>
    </location>
</feature>
<dbReference type="EMBL" id="OVEO01000006">
    <property type="protein sequence ID" value="SPQ96889.1"/>
    <property type="molecule type" value="Genomic_DNA"/>
</dbReference>
<geneLocation type="mitochondrion" evidence="8"/>
<dbReference type="Proteomes" id="UP000290189">
    <property type="component" value="Unassembled WGS sequence"/>
</dbReference>
<evidence type="ECO:0000259" key="7">
    <source>
        <dbReference type="Pfam" id="PF24656"/>
    </source>
</evidence>
<organism evidence="8 9">
    <name type="scientific">Plasmodiophora brassicae</name>
    <name type="common">Clubroot disease agent</name>
    <dbReference type="NCBI Taxonomy" id="37360"/>
    <lineage>
        <taxon>Eukaryota</taxon>
        <taxon>Sar</taxon>
        <taxon>Rhizaria</taxon>
        <taxon>Endomyxa</taxon>
        <taxon>Phytomyxea</taxon>
        <taxon>Plasmodiophorida</taxon>
        <taxon>Plasmodiophoridae</taxon>
        <taxon>Plasmodiophora</taxon>
    </lineage>
</organism>
<dbReference type="AlphaFoldDB" id="A0A3P3Y9S1"/>
<feature type="compositionally biased region" description="Acidic residues" evidence="3">
    <location>
        <begin position="1"/>
        <end position="13"/>
    </location>
</feature>
<feature type="domain" description="Centrosomal protein of 76 kDa C-terminal" evidence="5">
    <location>
        <begin position="503"/>
        <end position="639"/>
    </location>
</feature>
<dbReference type="Pfam" id="PF15627">
    <property type="entry name" value="CEP76-C2"/>
    <property type="match status" value="1"/>
</dbReference>
<sequence length="642" mass="71884">MSSDGDEVDDEDAWAAAAAASPSDPPIRGGLPPDAVASLKQSIDAHLRANNIYETVRGIVGGFLSEKQLDFSGEDRVIKALHEKGVIDDIVTALGGGTAVSRPVQPHLPGRVLPNRRYLVVKVRPGRDFVEQVVNESSSGSMLTLYVQFGHQRFCSRPVIAQATPEFNEVFMLDLQSVGSRSRNPAMVPLAKVLHVRHRLHATLVKEDIRSKRREVLSSQHVEWRTVLETGTKSLCLELLSRRTNSDRSPIGLIDLELEIAPSPRPGATGAPLIDPSVIDKQIALEQSTTSANRRRFHSYAKSWWNDYLQIRPDHQQRVIKMFACNEDDERVFVCTFLRPIHCSRILPTALHAARFVRLIPLHVFLSRGYGDVEDHCALLCSLLLGFGLDAYVVCGKKHDGPHTWVMTRESKTRAMFWDSCTGRTYAVEARTMANDLAEKLPFVSIGCLFNHRNFYANVQEDNTARATQWDLTDPMQWKAMTADAIRVLPGCPPITLAMNPIDPVTAAVQLEHSLYDMIEDYRRDNLQAETSWDEHLSHCISPALAAYESQCVTGVSYGNALFQESIRHTIPLRFAFKAFPCQFDHRESGKILAHLLQSKVAVDILRTMSSFVHFALRVHIVPYAENVAATWVILGVKWRTS</sequence>
<feature type="domain" description="CEP76 C2" evidence="4">
    <location>
        <begin position="114"/>
        <end position="264"/>
    </location>
</feature>
<name>A0A3P3Y9S1_PLABS</name>
<evidence type="ECO:0000256" key="2">
    <source>
        <dbReference type="ARBA" id="ARBA00022490"/>
    </source>
</evidence>
<dbReference type="InterPro" id="IPR056290">
    <property type="entry name" value="CEPT76/DRC7_peptidase-like_dom"/>
</dbReference>
<dbReference type="Pfam" id="PF24656">
    <property type="entry name" value="CEPT76_peptidase"/>
    <property type="match status" value="1"/>
</dbReference>
<dbReference type="Gene3D" id="3.10.620.30">
    <property type="match status" value="1"/>
</dbReference>
<evidence type="ECO:0000313" key="9">
    <source>
        <dbReference type="Proteomes" id="UP000290189"/>
    </source>
</evidence>
<comment type="subcellular location">
    <subcellularLocation>
        <location evidence="1">Cytoplasm</location>
        <location evidence="1">Cytoskeleton</location>
        <location evidence="1">Microtubule organizing center</location>
        <location evidence="1">Centrosome</location>
    </subcellularLocation>
</comment>
<evidence type="ECO:0000313" key="8">
    <source>
        <dbReference type="EMBL" id="SPQ96889.1"/>
    </source>
</evidence>
<evidence type="ECO:0000259" key="6">
    <source>
        <dbReference type="Pfam" id="PF24654"/>
    </source>
</evidence>
<gene>
    <name evidence="8" type="ORF">PLBR_LOCUS4104</name>
</gene>
<reference evidence="8 9" key="1">
    <citation type="submission" date="2018-03" db="EMBL/GenBank/DDBJ databases">
        <authorList>
            <person name="Fogelqvist J."/>
        </authorList>
    </citation>
    <scope>NUCLEOTIDE SEQUENCE [LARGE SCALE GENOMIC DNA]</scope>
</reference>
<protein>
    <submittedName>
        <fullName evidence="8">Uncharacterized protein</fullName>
    </submittedName>
</protein>